<sequence length="56" mass="7151">MNFQDIREKNTKRRERINTKYTTMLLCKTIQNFWWNRRVFLFFSFFFRCEVKFGIT</sequence>
<dbReference type="Proteomes" id="UP000053825">
    <property type="component" value="Unassembled WGS sequence"/>
</dbReference>
<gene>
    <name evidence="1" type="ORF">WH47_10461</name>
</gene>
<accession>A0A0L7QMH7</accession>
<proteinExistence type="predicted"/>
<reference evidence="1 2" key="1">
    <citation type="submission" date="2015-07" db="EMBL/GenBank/DDBJ databases">
        <title>The genome of Habropoda laboriosa.</title>
        <authorList>
            <person name="Pan H."/>
            <person name="Kapheim K."/>
        </authorList>
    </citation>
    <scope>NUCLEOTIDE SEQUENCE [LARGE SCALE GENOMIC DNA]</scope>
    <source>
        <strain evidence="1">0110345459</strain>
    </source>
</reference>
<keyword evidence="2" id="KW-1185">Reference proteome</keyword>
<protein>
    <submittedName>
        <fullName evidence="1">Uncharacterized protein</fullName>
    </submittedName>
</protein>
<organism evidence="1 2">
    <name type="scientific">Habropoda laboriosa</name>
    <dbReference type="NCBI Taxonomy" id="597456"/>
    <lineage>
        <taxon>Eukaryota</taxon>
        <taxon>Metazoa</taxon>
        <taxon>Ecdysozoa</taxon>
        <taxon>Arthropoda</taxon>
        <taxon>Hexapoda</taxon>
        <taxon>Insecta</taxon>
        <taxon>Pterygota</taxon>
        <taxon>Neoptera</taxon>
        <taxon>Endopterygota</taxon>
        <taxon>Hymenoptera</taxon>
        <taxon>Apocrita</taxon>
        <taxon>Aculeata</taxon>
        <taxon>Apoidea</taxon>
        <taxon>Anthophila</taxon>
        <taxon>Apidae</taxon>
        <taxon>Habropoda</taxon>
    </lineage>
</organism>
<name>A0A0L7QMH7_9HYME</name>
<evidence type="ECO:0000313" key="1">
    <source>
        <dbReference type="EMBL" id="KOC59832.1"/>
    </source>
</evidence>
<dbReference type="EMBL" id="KQ414889">
    <property type="protein sequence ID" value="KOC59832.1"/>
    <property type="molecule type" value="Genomic_DNA"/>
</dbReference>
<dbReference type="AlphaFoldDB" id="A0A0L7QMH7"/>
<evidence type="ECO:0000313" key="2">
    <source>
        <dbReference type="Proteomes" id="UP000053825"/>
    </source>
</evidence>